<keyword evidence="2" id="KW-1185">Reference proteome</keyword>
<gene>
    <name evidence="1" type="ORF">F7725_009595</name>
</gene>
<dbReference type="AlphaFoldDB" id="A0A7J5XMK0"/>
<comment type="caution">
    <text evidence="1">The sequence shown here is derived from an EMBL/GenBank/DDBJ whole genome shotgun (WGS) entry which is preliminary data.</text>
</comment>
<dbReference type="Proteomes" id="UP000518266">
    <property type="component" value="Unassembled WGS sequence"/>
</dbReference>
<protein>
    <submittedName>
        <fullName evidence="1">Uncharacterized protein</fullName>
    </submittedName>
</protein>
<dbReference type="EMBL" id="JAAKFY010000022">
    <property type="protein sequence ID" value="KAF3837827.1"/>
    <property type="molecule type" value="Genomic_DNA"/>
</dbReference>
<sequence length="157" mass="18229">MYINKVFASFSQLTEKCSIPPSHLFRYFQIRNFTRSKYPQFPNRPAETTLDRIVEINVQNRGVIRVLYNVLSSVHSPSLSTIRSQWEDDLAFEIQIQIGNPPFKEFTLLLLQFNATYTYEVEAGGVSHSCPVGDRTYEVSTHGENKVYFGWLHLYIL</sequence>
<evidence type="ECO:0000313" key="2">
    <source>
        <dbReference type="Proteomes" id="UP000518266"/>
    </source>
</evidence>
<evidence type="ECO:0000313" key="1">
    <source>
        <dbReference type="EMBL" id="KAF3837827.1"/>
    </source>
</evidence>
<name>A0A7J5XMK0_DISMA</name>
<organism evidence="1 2">
    <name type="scientific">Dissostichus mawsoni</name>
    <name type="common">Antarctic cod</name>
    <dbReference type="NCBI Taxonomy" id="36200"/>
    <lineage>
        <taxon>Eukaryota</taxon>
        <taxon>Metazoa</taxon>
        <taxon>Chordata</taxon>
        <taxon>Craniata</taxon>
        <taxon>Vertebrata</taxon>
        <taxon>Euteleostomi</taxon>
        <taxon>Actinopterygii</taxon>
        <taxon>Neopterygii</taxon>
        <taxon>Teleostei</taxon>
        <taxon>Neoteleostei</taxon>
        <taxon>Acanthomorphata</taxon>
        <taxon>Eupercaria</taxon>
        <taxon>Perciformes</taxon>
        <taxon>Notothenioidei</taxon>
        <taxon>Nototheniidae</taxon>
        <taxon>Dissostichus</taxon>
    </lineage>
</organism>
<accession>A0A7J5XMK0</accession>
<reference evidence="1 2" key="1">
    <citation type="submission" date="2020-03" db="EMBL/GenBank/DDBJ databases">
        <title>Dissostichus mawsoni Genome sequencing and assembly.</title>
        <authorList>
            <person name="Park H."/>
        </authorList>
    </citation>
    <scope>NUCLEOTIDE SEQUENCE [LARGE SCALE GENOMIC DNA]</scope>
    <source>
        <strain evidence="1">DM0001</strain>
        <tissue evidence="1">Muscle</tissue>
    </source>
</reference>
<proteinExistence type="predicted"/>